<dbReference type="Proteomes" id="UP000034954">
    <property type="component" value="Unassembled WGS sequence"/>
</dbReference>
<feature type="transmembrane region" description="Helical" evidence="2">
    <location>
        <begin position="12"/>
        <end position="31"/>
    </location>
</feature>
<reference evidence="4 5" key="1">
    <citation type="journal article" date="2013" name="BMC Microbiol.">
        <title>Identification of the type II cytochrome c maturation pathway in anammox bacteria by comparative genomics.</title>
        <authorList>
            <person name="Ferousi C."/>
            <person name="Speth D.R."/>
            <person name="Reimann J."/>
            <person name="Op den Camp H.J."/>
            <person name="Allen J.W."/>
            <person name="Keltjens J.T."/>
            <person name="Jetten M.S."/>
        </authorList>
    </citation>
    <scope>NUCLEOTIDE SEQUENCE [LARGE SCALE GENOMIC DNA]</scope>
    <source>
        <strain evidence="4">RU1</strain>
    </source>
</reference>
<evidence type="ECO:0000313" key="4">
    <source>
        <dbReference type="EMBL" id="KKO18128.1"/>
    </source>
</evidence>
<gene>
    <name evidence="4" type="ORF">BROFUL_03177</name>
</gene>
<protein>
    <submittedName>
        <fullName evidence="4">Pyruvate:ferredoxin-oxoacid:ferredoxin oxidoreductase gamma subunit</fullName>
    </submittedName>
</protein>
<dbReference type="AlphaFoldDB" id="A0A0M2UPW2"/>
<evidence type="ECO:0000256" key="2">
    <source>
        <dbReference type="SAM" id="Phobius"/>
    </source>
</evidence>
<dbReference type="InterPro" id="IPR052554">
    <property type="entry name" value="2-oxoglutarate_synth_KorC"/>
</dbReference>
<proteinExistence type="predicted"/>
<keyword evidence="2" id="KW-1133">Transmembrane helix</keyword>
<dbReference type="InterPro" id="IPR002869">
    <property type="entry name" value="Pyrv_flavodox_OxRed_cen"/>
</dbReference>
<accession>A0A0M2UPW2</accession>
<sequence>MSNYFSTQMTERIVLAGFGGQGMMLLGKLLAQAAMTDGKKVTYFPSYGTEVRGGTAVYHLVISNDEIFSPIIEEADTLIIMNQPSYQKFKGMLKSKGLLLLNASMIKADSHHDATVFNIPATEIASKLGNVLVSNIVMLGAYLEIKKLFSPSLILEQLQEMLKGKKGDLFTINKQALERGLHLIESIRQSSVR</sequence>
<dbReference type="InterPro" id="IPR019752">
    <property type="entry name" value="Pyrv/ketoisovalerate_OxRed_cat"/>
</dbReference>
<keyword evidence="2" id="KW-0472">Membrane</keyword>
<evidence type="ECO:0000259" key="3">
    <source>
        <dbReference type="Pfam" id="PF01558"/>
    </source>
</evidence>
<keyword evidence="2" id="KW-0812">Transmembrane</keyword>
<comment type="caution">
    <text evidence="4">The sequence shown here is derived from an EMBL/GenBank/DDBJ whole genome shotgun (WGS) entry which is preliminary data.</text>
</comment>
<dbReference type="EMBL" id="LAQJ01000292">
    <property type="protein sequence ID" value="KKO18128.1"/>
    <property type="molecule type" value="Genomic_DNA"/>
</dbReference>
<dbReference type="GO" id="GO:0016625">
    <property type="term" value="F:oxidoreductase activity, acting on the aldehyde or oxo group of donors, iron-sulfur protein as acceptor"/>
    <property type="evidence" value="ECO:0007669"/>
    <property type="project" value="InterPro"/>
</dbReference>
<dbReference type="Pfam" id="PF01558">
    <property type="entry name" value="POR"/>
    <property type="match status" value="1"/>
</dbReference>
<evidence type="ECO:0000256" key="1">
    <source>
        <dbReference type="ARBA" id="ARBA00023002"/>
    </source>
</evidence>
<keyword evidence="1" id="KW-0560">Oxidoreductase</keyword>
<feature type="domain" description="Pyruvate/ketoisovalerate oxidoreductase catalytic" evidence="3">
    <location>
        <begin position="19"/>
        <end position="181"/>
    </location>
</feature>
<dbReference type="InterPro" id="IPR011894">
    <property type="entry name" value="PorC_KorC"/>
</dbReference>
<keyword evidence="5" id="KW-1185">Reference proteome</keyword>
<keyword evidence="4" id="KW-0670">Pyruvate</keyword>
<dbReference type="SUPFAM" id="SSF53323">
    <property type="entry name" value="Pyruvate-ferredoxin oxidoreductase, PFOR, domain III"/>
    <property type="match status" value="1"/>
</dbReference>
<dbReference type="Gene3D" id="3.40.920.10">
    <property type="entry name" value="Pyruvate-ferredoxin oxidoreductase, PFOR, domain III"/>
    <property type="match status" value="1"/>
</dbReference>
<organism evidence="4 5">
    <name type="scientific">Candidatus Brocadia fulgida</name>
    <dbReference type="NCBI Taxonomy" id="380242"/>
    <lineage>
        <taxon>Bacteria</taxon>
        <taxon>Pseudomonadati</taxon>
        <taxon>Planctomycetota</taxon>
        <taxon>Candidatus Brocadiia</taxon>
        <taxon>Candidatus Brocadiales</taxon>
        <taxon>Candidatus Brocadiaceae</taxon>
        <taxon>Candidatus Brocadia</taxon>
    </lineage>
</organism>
<dbReference type="PANTHER" id="PTHR42730">
    <property type="entry name" value="2-OXOGLUTARATE SYNTHASE SUBUNIT KORC"/>
    <property type="match status" value="1"/>
</dbReference>
<dbReference type="NCBIfam" id="TIGR02175">
    <property type="entry name" value="PorC_KorC"/>
    <property type="match status" value="1"/>
</dbReference>
<evidence type="ECO:0000313" key="5">
    <source>
        <dbReference type="Proteomes" id="UP000034954"/>
    </source>
</evidence>
<dbReference type="PANTHER" id="PTHR42730:SF1">
    <property type="entry name" value="2-OXOGLUTARATE SYNTHASE SUBUNIT KORC"/>
    <property type="match status" value="1"/>
</dbReference>
<name>A0A0M2UPW2_9BACT</name>